<dbReference type="EMBL" id="QEWP01000016">
    <property type="protein sequence ID" value="PWD98329.1"/>
    <property type="molecule type" value="Genomic_DNA"/>
</dbReference>
<gene>
    <name evidence="4" type="ORF">DDZ16_16265</name>
</gene>
<keyword evidence="3" id="KW-0732">Signal</keyword>
<name>A0A2U2B5H7_9BACT</name>
<dbReference type="GO" id="GO:0006620">
    <property type="term" value="P:post-translational protein targeting to endoplasmic reticulum membrane"/>
    <property type="evidence" value="ECO:0007669"/>
    <property type="project" value="TreeGrafter"/>
</dbReference>
<dbReference type="SUPFAM" id="SSF48452">
    <property type="entry name" value="TPR-like"/>
    <property type="match status" value="1"/>
</dbReference>
<organism evidence="4 5">
    <name type="scientific">Marinilabilia rubra</name>
    <dbReference type="NCBI Taxonomy" id="2162893"/>
    <lineage>
        <taxon>Bacteria</taxon>
        <taxon>Pseudomonadati</taxon>
        <taxon>Bacteroidota</taxon>
        <taxon>Bacteroidia</taxon>
        <taxon>Marinilabiliales</taxon>
        <taxon>Marinilabiliaceae</taxon>
        <taxon>Marinilabilia</taxon>
    </lineage>
</organism>
<dbReference type="PANTHER" id="PTHR45831">
    <property type="entry name" value="LD24721P"/>
    <property type="match status" value="1"/>
</dbReference>
<evidence type="ECO:0008006" key="6">
    <source>
        <dbReference type="Google" id="ProtNLM"/>
    </source>
</evidence>
<evidence type="ECO:0000313" key="4">
    <source>
        <dbReference type="EMBL" id="PWD98329.1"/>
    </source>
</evidence>
<dbReference type="PANTHER" id="PTHR45831:SF2">
    <property type="entry name" value="LD24721P"/>
    <property type="match status" value="1"/>
</dbReference>
<dbReference type="Pfam" id="PF13432">
    <property type="entry name" value="TPR_16"/>
    <property type="match status" value="1"/>
</dbReference>
<evidence type="ECO:0000256" key="1">
    <source>
        <dbReference type="ARBA" id="ARBA00022737"/>
    </source>
</evidence>
<keyword evidence="2" id="KW-0802">TPR repeat</keyword>
<comment type="caution">
    <text evidence="4">The sequence shown here is derived from an EMBL/GenBank/DDBJ whole genome shotgun (WGS) entry which is preliminary data.</text>
</comment>
<feature type="chain" id="PRO_5015433135" description="Tetratricopeptide repeat protein" evidence="3">
    <location>
        <begin position="21"/>
        <end position="215"/>
    </location>
</feature>
<dbReference type="InterPro" id="IPR047150">
    <property type="entry name" value="SGT"/>
</dbReference>
<accession>A0A2U2B5H7</accession>
<dbReference type="Gene3D" id="1.25.40.10">
    <property type="entry name" value="Tetratricopeptide repeat domain"/>
    <property type="match status" value="1"/>
</dbReference>
<dbReference type="GO" id="GO:0072380">
    <property type="term" value="C:TRC complex"/>
    <property type="evidence" value="ECO:0007669"/>
    <property type="project" value="TreeGrafter"/>
</dbReference>
<dbReference type="Proteomes" id="UP000244956">
    <property type="component" value="Unassembled WGS sequence"/>
</dbReference>
<evidence type="ECO:0000313" key="5">
    <source>
        <dbReference type="Proteomes" id="UP000244956"/>
    </source>
</evidence>
<reference evidence="4 5" key="1">
    <citation type="submission" date="2018-05" db="EMBL/GenBank/DDBJ databases">
        <title>Marinilabilia rubrum sp. nov., isolated from saltern sediment.</title>
        <authorList>
            <person name="Zhang R."/>
        </authorList>
    </citation>
    <scope>NUCLEOTIDE SEQUENCE [LARGE SCALE GENOMIC DNA]</scope>
    <source>
        <strain evidence="4 5">WTE16</strain>
    </source>
</reference>
<dbReference type="InterPro" id="IPR011990">
    <property type="entry name" value="TPR-like_helical_dom_sf"/>
</dbReference>
<dbReference type="GO" id="GO:0016020">
    <property type="term" value="C:membrane"/>
    <property type="evidence" value="ECO:0007669"/>
    <property type="project" value="TreeGrafter"/>
</dbReference>
<dbReference type="OrthoDB" id="1122835at2"/>
<evidence type="ECO:0000256" key="2">
    <source>
        <dbReference type="ARBA" id="ARBA00022803"/>
    </source>
</evidence>
<dbReference type="AlphaFoldDB" id="A0A2U2B5H7"/>
<feature type="signal peptide" evidence="3">
    <location>
        <begin position="1"/>
        <end position="20"/>
    </location>
</feature>
<evidence type="ECO:0000256" key="3">
    <source>
        <dbReference type="SAM" id="SignalP"/>
    </source>
</evidence>
<protein>
    <recommendedName>
        <fullName evidence="6">Tetratricopeptide repeat protein</fullName>
    </recommendedName>
</protein>
<proteinExistence type="predicted"/>
<keyword evidence="1" id="KW-0677">Repeat</keyword>
<dbReference type="GO" id="GO:0060090">
    <property type="term" value="F:molecular adaptor activity"/>
    <property type="evidence" value="ECO:0007669"/>
    <property type="project" value="TreeGrafter"/>
</dbReference>
<sequence>MKYLLTVSFVLFALAGSVFAQDKSAADYKNEGNEALRSKDYQKALELYEEALANWSEEEPVEDALVYNMATCARRIENYDKAIKYYKMSKEQGFRGDIATYYIAYSLKKQDKEEEMEAFLGDAIEEYSSSKYVGHMKKMLVTYYLKKGSEPYNEASQILASAQNADPSQYDEINAKANEAFKKAKPWFEKALKYDPDNSNAKATIEEINKRLAGN</sequence>
<dbReference type="RefSeq" id="WP_109265540.1">
    <property type="nucleotide sequence ID" value="NZ_QEWP01000016.1"/>
</dbReference>
<keyword evidence="5" id="KW-1185">Reference proteome</keyword>